<protein>
    <submittedName>
        <fullName evidence="1">Uncharacterized protein</fullName>
    </submittedName>
</protein>
<organism evidence="1">
    <name type="scientific">uncultured Pseudonocardia sp</name>
    <dbReference type="NCBI Taxonomy" id="211455"/>
    <lineage>
        <taxon>Bacteria</taxon>
        <taxon>Bacillati</taxon>
        <taxon>Actinomycetota</taxon>
        <taxon>Actinomycetes</taxon>
        <taxon>Pseudonocardiales</taxon>
        <taxon>Pseudonocardiaceae</taxon>
        <taxon>Pseudonocardia</taxon>
        <taxon>environmental samples</taxon>
    </lineage>
</organism>
<proteinExistence type="predicted"/>
<reference evidence="1" key="1">
    <citation type="submission" date="2020-02" db="EMBL/GenBank/DDBJ databases">
        <authorList>
            <person name="Meier V. D."/>
        </authorList>
    </citation>
    <scope>NUCLEOTIDE SEQUENCE</scope>
    <source>
        <strain evidence="1">AVDCRST_MAG66</strain>
    </source>
</reference>
<dbReference type="AlphaFoldDB" id="A0A6J4QD43"/>
<feature type="non-terminal residue" evidence="1">
    <location>
        <position position="1"/>
    </location>
</feature>
<name>A0A6J4QD43_9PSEU</name>
<accession>A0A6J4QD43</accession>
<gene>
    <name evidence="1" type="ORF">AVDCRST_MAG66-4022</name>
</gene>
<sequence>EVLRRHPVVRGLRRLPLHLTPR</sequence>
<evidence type="ECO:0000313" key="1">
    <source>
        <dbReference type="EMBL" id="CAA9441435.1"/>
    </source>
</evidence>
<dbReference type="EMBL" id="CADCUS010000553">
    <property type="protein sequence ID" value="CAA9441435.1"/>
    <property type="molecule type" value="Genomic_DNA"/>
</dbReference>